<dbReference type="PATRIC" id="fig|1094492.3.peg.1275"/>
<name>N6V828_9HYPH</name>
<evidence type="ECO:0000313" key="3">
    <source>
        <dbReference type="EMBL" id="ENN89980.1"/>
    </source>
</evidence>
<dbReference type="PANTHER" id="PTHR43143">
    <property type="entry name" value="METALLOPHOSPHOESTERASE, CALCINEURIN SUPERFAMILY"/>
    <property type="match status" value="1"/>
</dbReference>
<evidence type="ECO:0000259" key="2">
    <source>
        <dbReference type="Pfam" id="PF00149"/>
    </source>
</evidence>
<dbReference type="Pfam" id="PF06355">
    <property type="entry name" value="Aegerolysin"/>
    <property type="match status" value="1"/>
</dbReference>
<dbReference type="RefSeq" id="WP_010702924.1">
    <property type="nucleotide sequence ID" value="NZ_KB915626.1"/>
</dbReference>
<dbReference type="PANTHER" id="PTHR43143:SF1">
    <property type="entry name" value="SERINE_THREONINE-PROTEIN PHOSPHATASE CPPED1"/>
    <property type="match status" value="1"/>
</dbReference>
<dbReference type="InterPro" id="IPR029052">
    <property type="entry name" value="Metallo-depent_PP-like"/>
</dbReference>
<dbReference type="InterPro" id="IPR051918">
    <property type="entry name" value="STPP_CPPED1"/>
</dbReference>
<dbReference type="STRING" id="1094492.m02_11770"/>
<reference evidence="3 4" key="1">
    <citation type="journal article" date="2013" name="PLoS Genet.">
        <title>A gene transfer agent and a dynamic repertoire of secretion systems hold the keys to the explosive radiation of the emerging pathogen Bartonella.</title>
        <authorList>
            <person name="Guy L."/>
            <person name="Nystedt B."/>
            <person name="Toft C."/>
            <person name="Zaremba-Niedzwiedzka K."/>
            <person name="Berglund E.C."/>
            <person name="Granberg F."/>
            <person name="Naslund K."/>
            <person name="Eriksson A.S."/>
            <person name="Andersson S.G."/>
        </authorList>
    </citation>
    <scope>NUCLEOTIDE SEQUENCE [LARGE SCALE GENOMIC DNA]</scope>
    <source>
        <strain evidence="4">m02</strain>
    </source>
</reference>
<proteinExistence type="inferred from homology"/>
<evidence type="ECO:0000313" key="4">
    <source>
        <dbReference type="Proteomes" id="UP000014026"/>
    </source>
</evidence>
<protein>
    <recommendedName>
        <fullName evidence="2">Calcineurin-like phosphoesterase domain-containing protein</fullName>
    </recommendedName>
</protein>
<dbReference type="PROSITE" id="PS51257">
    <property type="entry name" value="PROKAR_LIPOPROTEIN"/>
    <property type="match status" value="1"/>
</dbReference>
<feature type="domain" description="Calcineurin-like phosphoesterase" evidence="2">
    <location>
        <begin position="195"/>
        <end position="414"/>
    </location>
</feature>
<comment type="similarity">
    <text evidence="1">Belongs to the aegerolysin family.</text>
</comment>
<dbReference type="Gene3D" id="2.60.270.50">
    <property type="match status" value="1"/>
</dbReference>
<dbReference type="EMBL" id="AGWB01000036">
    <property type="protein sequence ID" value="ENN89980.1"/>
    <property type="molecule type" value="Genomic_DNA"/>
</dbReference>
<gene>
    <name evidence="3" type="ORF">m02_11770</name>
</gene>
<dbReference type="InterPro" id="IPR004843">
    <property type="entry name" value="Calcineurin-like_PHP"/>
</dbReference>
<dbReference type="Pfam" id="PF00149">
    <property type="entry name" value="Metallophos"/>
    <property type="match status" value="1"/>
</dbReference>
<dbReference type="SUPFAM" id="SSF56300">
    <property type="entry name" value="Metallo-dependent phosphatases"/>
    <property type="match status" value="1"/>
</dbReference>
<dbReference type="InterPro" id="IPR009413">
    <property type="entry name" value="Aegerolysin-typ"/>
</dbReference>
<dbReference type="GO" id="GO:0019836">
    <property type="term" value="P:symbiont-mediated hemolysis of host erythrocyte"/>
    <property type="evidence" value="ECO:0007669"/>
    <property type="project" value="InterPro"/>
</dbReference>
<accession>N6V828</accession>
<dbReference type="GO" id="GO:0016787">
    <property type="term" value="F:hydrolase activity"/>
    <property type="evidence" value="ECO:0007669"/>
    <property type="project" value="InterPro"/>
</dbReference>
<dbReference type="AlphaFoldDB" id="N6V828"/>
<sequence length="486" mass="54274">MNYKYIVITMIAFIISGCTSFHSENTKNMLTDARQYKDETRAFDDRSTDVTIVNNIKGTSLVPISYGLSGGEWKRKPGTIESGQAGKMGTTSNAWLTGAGGWVKYQVQDDGTILTFKWNNPYTGKNSYSVNSSDKDYFFTTKGTGKGNNATMTWNVNRKSSMKDHLLIIAADPQAWRLDYGDPNSTANRDPWITTNTKVAQAIKSHRADFHIINGDLTEFGRPKTYTDYKNVYNIPNLYEGLGNHDYANNVGDCTLIGSSSRNSCAISAVTRMLSEIKKYETQLPNFNKDVTDKLISSPGVPPIRFIEGSLSYSWDYGDIHYVQLQNFPIYDVKMNDSSLSVKITKSLDWLEKDLKAAADRGKTTILNFHDARRHVGDHDSHFIKPENIQDLTKFKSILARYDIAAIFVGHTHVQSFCQAKDDKVFGNVPVYTAGALYRGDYYILDVKGKSVNVKAYNGKNGTGVVVRDLGFIGNNQSFSNTCSNL</sequence>
<dbReference type="HOGENOM" id="CLU_041888_0_0_5"/>
<dbReference type="Gene3D" id="3.60.21.10">
    <property type="match status" value="1"/>
</dbReference>
<evidence type="ECO:0000256" key="1">
    <source>
        <dbReference type="ARBA" id="ARBA00010795"/>
    </source>
</evidence>
<organism evidence="3 4">
    <name type="scientific">Bartonella bovis m02</name>
    <dbReference type="NCBI Taxonomy" id="1094492"/>
    <lineage>
        <taxon>Bacteria</taxon>
        <taxon>Pseudomonadati</taxon>
        <taxon>Pseudomonadota</taxon>
        <taxon>Alphaproteobacteria</taxon>
        <taxon>Hyphomicrobiales</taxon>
        <taxon>Bartonellaceae</taxon>
        <taxon>Bartonella</taxon>
    </lineage>
</organism>
<comment type="caution">
    <text evidence="3">The sequence shown here is derived from an EMBL/GenBank/DDBJ whole genome shotgun (WGS) entry which is preliminary data.</text>
</comment>
<dbReference type="Proteomes" id="UP000014026">
    <property type="component" value="Unassembled WGS sequence"/>
</dbReference>